<reference evidence="3" key="1">
    <citation type="journal article" date="2021" name="Nat. Commun.">
        <title>Genomic analyses provide insights into spinach domestication and the genetic basis of agronomic traits.</title>
        <authorList>
            <person name="Cai X."/>
            <person name="Sun X."/>
            <person name="Xu C."/>
            <person name="Sun H."/>
            <person name="Wang X."/>
            <person name="Ge C."/>
            <person name="Zhang Z."/>
            <person name="Wang Q."/>
            <person name="Fei Z."/>
            <person name="Jiao C."/>
            <person name="Wang Q."/>
        </authorList>
    </citation>
    <scope>NUCLEOTIDE SEQUENCE [LARGE SCALE GENOMIC DNA]</scope>
    <source>
        <strain evidence="3">cv. Varoflay</strain>
    </source>
</reference>
<dbReference type="Pfam" id="PF23324">
    <property type="entry name" value="DUF7086"/>
    <property type="match status" value="1"/>
</dbReference>
<feature type="domain" description="DUF7086" evidence="2">
    <location>
        <begin position="132"/>
        <end position="283"/>
    </location>
</feature>
<gene>
    <name evidence="4" type="primary">LOC110789133</name>
</gene>
<protein>
    <recommendedName>
        <fullName evidence="2">DUF7086 domain-containing protein</fullName>
    </recommendedName>
</protein>
<reference evidence="4" key="2">
    <citation type="submission" date="2025-08" db="UniProtKB">
        <authorList>
            <consortium name="RefSeq"/>
        </authorList>
    </citation>
    <scope>IDENTIFICATION</scope>
    <source>
        <tissue evidence="4">Leaf</tissue>
    </source>
</reference>
<dbReference type="RefSeq" id="XP_021849478.1">
    <property type="nucleotide sequence ID" value="XM_021993786.1"/>
</dbReference>
<evidence type="ECO:0000259" key="2">
    <source>
        <dbReference type="Pfam" id="PF23324"/>
    </source>
</evidence>
<accession>A0A9R0IHN8</accession>
<dbReference type="GeneID" id="110789133"/>
<feature type="compositionally biased region" description="Low complexity" evidence="1">
    <location>
        <begin position="1"/>
        <end position="17"/>
    </location>
</feature>
<proteinExistence type="predicted"/>
<organism evidence="3 4">
    <name type="scientific">Spinacia oleracea</name>
    <name type="common">Spinach</name>
    <dbReference type="NCBI Taxonomy" id="3562"/>
    <lineage>
        <taxon>Eukaryota</taxon>
        <taxon>Viridiplantae</taxon>
        <taxon>Streptophyta</taxon>
        <taxon>Embryophyta</taxon>
        <taxon>Tracheophyta</taxon>
        <taxon>Spermatophyta</taxon>
        <taxon>Magnoliopsida</taxon>
        <taxon>eudicotyledons</taxon>
        <taxon>Gunneridae</taxon>
        <taxon>Pentapetalae</taxon>
        <taxon>Caryophyllales</taxon>
        <taxon>Chenopodiaceae</taxon>
        <taxon>Chenopodioideae</taxon>
        <taxon>Anserineae</taxon>
        <taxon>Spinacia</taxon>
    </lineage>
</organism>
<evidence type="ECO:0000313" key="4">
    <source>
        <dbReference type="RefSeq" id="XP_021849478.1"/>
    </source>
</evidence>
<dbReference type="Proteomes" id="UP000813463">
    <property type="component" value="Chromosome 2"/>
</dbReference>
<dbReference type="AlphaFoldDB" id="A0A9R0IHN8"/>
<feature type="compositionally biased region" description="Low complexity" evidence="1">
    <location>
        <begin position="42"/>
        <end position="58"/>
    </location>
</feature>
<dbReference type="PANTHER" id="PTHR34272">
    <property type="entry name" value="EXPRESSED PROTEIN"/>
    <property type="match status" value="1"/>
</dbReference>
<dbReference type="PANTHER" id="PTHR34272:SF1">
    <property type="entry name" value="EXPRESSED PROTEIN"/>
    <property type="match status" value="1"/>
</dbReference>
<feature type="compositionally biased region" description="Basic and acidic residues" evidence="1">
    <location>
        <begin position="30"/>
        <end position="41"/>
    </location>
</feature>
<sequence>MEGENESSSNSNNLNESDPQLSLAILQQDEDLHHHQQDHDNNSPPSSTSSSSSHNNPSFYPYTPPPLLVLDTPNQQQQQQQQQPRSSTPTLLNFIDPNLNHQDEPKWVEKVVEYPQPLYPHAKPEPAKIHSLNYLLQNHILIVSKDFKCGNSECNQMYKVTYDIQTKFQELVEFIRTEKDKSLNGGVAPEKWLTPTTTLPECSNCRRKCDVDSLLGSDDRVSESAYHKIDWLFLLLGRLLGVCEWNQLNYFCINNNIDRSVNGMVASTSQLLYRVYFDLCRQLQPHQHLFITD</sequence>
<name>A0A9R0IHN8_SPIOL</name>
<feature type="region of interest" description="Disordered" evidence="1">
    <location>
        <begin position="1"/>
        <end position="99"/>
    </location>
</feature>
<dbReference type="InterPro" id="IPR055513">
    <property type="entry name" value="DUF7086"/>
</dbReference>
<evidence type="ECO:0000256" key="1">
    <source>
        <dbReference type="SAM" id="MobiDB-lite"/>
    </source>
</evidence>
<dbReference type="KEGG" id="soe:110789133"/>
<keyword evidence="3" id="KW-1185">Reference proteome</keyword>
<evidence type="ECO:0000313" key="3">
    <source>
        <dbReference type="Proteomes" id="UP000813463"/>
    </source>
</evidence>